<dbReference type="InParanoid" id="F1A325"/>
<comment type="similarity">
    <text evidence="2">Belongs to the TMEM144 family.</text>
</comment>
<feature type="transmembrane region" description="Helical" evidence="6">
    <location>
        <begin position="71"/>
        <end position="97"/>
    </location>
</feature>
<keyword evidence="4 6" id="KW-1133">Transmembrane helix</keyword>
<dbReference type="GO" id="GO:0016020">
    <property type="term" value="C:membrane"/>
    <property type="evidence" value="ECO:0007669"/>
    <property type="project" value="UniProtKB-SubCell"/>
</dbReference>
<feature type="transmembrane region" description="Helical" evidence="6">
    <location>
        <begin position="191"/>
        <end position="212"/>
    </location>
</feature>
<feature type="transmembrane region" description="Helical" evidence="6">
    <location>
        <begin position="315"/>
        <end position="334"/>
    </location>
</feature>
<dbReference type="InterPro" id="IPR012435">
    <property type="entry name" value="TMEM144"/>
</dbReference>
<name>F1A325_DICPU</name>
<feature type="transmembrane region" description="Helical" evidence="6">
    <location>
        <begin position="36"/>
        <end position="59"/>
    </location>
</feature>
<dbReference type="KEGG" id="dpp:DICPUDRAFT_90514"/>
<evidence type="ECO:0000256" key="5">
    <source>
        <dbReference type="ARBA" id="ARBA00023136"/>
    </source>
</evidence>
<dbReference type="OMA" id="MFFQWIV"/>
<evidence type="ECO:0000256" key="6">
    <source>
        <dbReference type="SAM" id="Phobius"/>
    </source>
</evidence>
<evidence type="ECO:0000256" key="4">
    <source>
        <dbReference type="ARBA" id="ARBA00022989"/>
    </source>
</evidence>
<accession>F1A325</accession>
<keyword evidence="8" id="KW-1185">Reference proteome</keyword>
<evidence type="ECO:0000256" key="2">
    <source>
        <dbReference type="ARBA" id="ARBA00005731"/>
    </source>
</evidence>
<dbReference type="OrthoDB" id="426527at2759"/>
<dbReference type="eggNOG" id="ENOG502QR0F">
    <property type="taxonomic scope" value="Eukaryota"/>
</dbReference>
<dbReference type="GO" id="GO:0015144">
    <property type="term" value="F:carbohydrate transmembrane transporter activity"/>
    <property type="evidence" value="ECO:0007669"/>
    <property type="project" value="InterPro"/>
</dbReference>
<feature type="transmembrane region" description="Helical" evidence="6">
    <location>
        <begin position="224"/>
        <end position="245"/>
    </location>
</feature>
<organism evidence="7 8">
    <name type="scientific">Dictyostelium purpureum</name>
    <name type="common">Slime mold</name>
    <dbReference type="NCBI Taxonomy" id="5786"/>
    <lineage>
        <taxon>Eukaryota</taxon>
        <taxon>Amoebozoa</taxon>
        <taxon>Evosea</taxon>
        <taxon>Eumycetozoa</taxon>
        <taxon>Dictyostelia</taxon>
        <taxon>Dictyosteliales</taxon>
        <taxon>Dictyosteliaceae</taxon>
        <taxon>Dictyostelium</taxon>
    </lineage>
</organism>
<dbReference type="PANTHER" id="PTHR16119:SF17">
    <property type="entry name" value="TRANSMEMBRANE PROTEIN 144"/>
    <property type="match status" value="1"/>
</dbReference>
<dbReference type="FunCoup" id="F1A325">
    <property type="interactions" value="1"/>
</dbReference>
<proteinExistence type="inferred from homology"/>
<dbReference type="VEuPathDB" id="AmoebaDB:DICPUDRAFT_90514"/>
<feature type="transmembrane region" description="Helical" evidence="6">
    <location>
        <begin position="257"/>
        <end position="278"/>
    </location>
</feature>
<comment type="subcellular location">
    <subcellularLocation>
        <location evidence="1">Membrane</location>
        <topology evidence="1">Multi-pass membrane protein</topology>
    </subcellularLocation>
</comment>
<protein>
    <recommendedName>
        <fullName evidence="9">EamA domain-containing protein</fullName>
    </recommendedName>
</protein>
<evidence type="ECO:0000313" key="7">
    <source>
        <dbReference type="EMBL" id="EGC29401.1"/>
    </source>
</evidence>
<dbReference type="InterPro" id="IPR010651">
    <property type="entry name" value="Sugar_transport"/>
</dbReference>
<dbReference type="GeneID" id="10505393"/>
<reference evidence="8" key="1">
    <citation type="journal article" date="2011" name="Genome Biol.">
        <title>Comparative genomics of the social amoebae Dictyostelium discoideum and Dictyostelium purpureum.</title>
        <authorList>
            <consortium name="US DOE Joint Genome Institute (JGI-PGF)"/>
            <person name="Sucgang R."/>
            <person name="Kuo A."/>
            <person name="Tian X."/>
            <person name="Salerno W."/>
            <person name="Parikh A."/>
            <person name="Feasley C.L."/>
            <person name="Dalin E."/>
            <person name="Tu H."/>
            <person name="Huang E."/>
            <person name="Barry K."/>
            <person name="Lindquist E."/>
            <person name="Shapiro H."/>
            <person name="Bruce D."/>
            <person name="Schmutz J."/>
            <person name="Salamov A."/>
            <person name="Fey P."/>
            <person name="Gaudet P."/>
            <person name="Anjard C."/>
            <person name="Babu M.M."/>
            <person name="Basu S."/>
            <person name="Bushmanova Y."/>
            <person name="van der Wel H."/>
            <person name="Katoh-Kurasawa M."/>
            <person name="Dinh C."/>
            <person name="Coutinho P.M."/>
            <person name="Saito T."/>
            <person name="Elias M."/>
            <person name="Schaap P."/>
            <person name="Kay R.R."/>
            <person name="Henrissat B."/>
            <person name="Eichinger L."/>
            <person name="Rivero F."/>
            <person name="Putnam N.H."/>
            <person name="West C.M."/>
            <person name="Loomis W.F."/>
            <person name="Chisholm R.L."/>
            <person name="Shaulsky G."/>
            <person name="Strassmann J.E."/>
            <person name="Queller D.C."/>
            <person name="Kuspa A."/>
            <person name="Grigoriev I.V."/>
        </authorList>
    </citation>
    <scope>NUCLEOTIDE SEQUENCE [LARGE SCALE GENOMIC DNA]</scope>
    <source>
        <strain evidence="8">QSDP1</strain>
    </source>
</reference>
<keyword evidence="3 6" id="KW-0812">Transmembrane</keyword>
<sequence>MVNSMAIGYIASIVAIVGFGSNYVPVKKYPVGNGIAFAYFLSVGMFCCAFVAMGGSLWCCANLLVIPTIKLLGLGLAVLLYSSIGIVAGFIVGKAGLFGLKEAAAAHDWMNYLGLAGIILSVIFFFFIKPNLEEEKKADTKGNYHGSYDDFSNISDEEINSPLIVNTQTQIKNYEVSIYDRIPNRLKTVSGVVFALVIGILLGVNMIPMQLWKQRNPDANPLDYTFSQFSGIFLANTFVFILYTIIKRPPQIYPQTILPSFCSGVVLGVANIGLMISTENLGYTVGYPISCSGPMIVSSLWSIFYFREITGLRNFIILFVSFSILIGGIVLMALSSV</sequence>
<feature type="transmembrane region" description="Helical" evidence="6">
    <location>
        <begin position="284"/>
        <end position="306"/>
    </location>
</feature>
<feature type="transmembrane region" description="Helical" evidence="6">
    <location>
        <begin position="109"/>
        <end position="128"/>
    </location>
</feature>
<dbReference type="Proteomes" id="UP000001064">
    <property type="component" value="Unassembled WGS sequence"/>
</dbReference>
<dbReference type="EMBL" id="GL871437">
    <property type="protein sequence ID" value="EGC29401.1"/>
    <property type="molecule type" value="Genomic_DNA"/>
</dbReference>
<evidence type="ECO:0008006" key="9">
    <source>
        <dbReference type="Google" id="ProtNLM"/>
    </source>
</evidence>
<feature type="transmembrane region" description="Helical" evidence="6">
    <location>
        <begin position="7"/>
        <end position="24"/>
    </location>
</feature>
<keyword evidence="5 6" id="KW-0472">Membrane</keyword>
<dbReference type="AlphaFoldDB" id="F1A325"/>
<evidence type="ECO:0000313" key="8">
    <source>
        <dbReference type="Proteomes" id="UP000001064"/>
    </source>
</evidence>
<evidence type="ECO:0000256" key="3">
    <source>
        <dbReference type="ARBA" id="ARBA00022692"/>
    </source>
</evidence>
<evidence type="ECO:0000256" key="1">
    <source>
        <dbReference type="ARBA" id="ARBA00004141"/>
    </source>
</evidence>
<dbReference type="Pfam" id="PF07857">
    <property type="entry name" value="TMEM144"/>
    <property type="match status" value="1"/>
</dbReference>
<dbReference type="RefSeq" id="XP_003294072.1">
    <property type="nucleotide sequence ID" value="XM_003294024.1"/>
</dbReference>
<dbReference type="PANTHER" id="PTHR16119">
    <property type="entry name" value="TRANSMEMBRANE PROTEIN 144"/>
    <property type="match status" value="1"/>
</dbReference>
<gene>
    <name evidence="7" type="ORF">DICPUDRAFT_90514</name>
</gene>